<feature type="transmembrane region" description="Helical" evidence="1">
    <location>
        <begin position="79"/>
        <end position="103"/>
    </location>
</feature>
<feature type="transmembrane region" description="Helical" evidence="1">
    <location>
        <begin position="32"/>
        <end position="53"/>
    </location>
</feature>
<keyword evidence="1" id="KW-0812">Transmembrane</keyword>
<dbReference type="EMBL" id="AZFZ01000007">
    <property type="protein sequence ID" value="KRM44988.1"/>
    <property type="molecule type" value="Genomic_DNA"/>
</dbReference>
<dbReference type="Proteomes" id="UP000051010">
    <property type="component" value="Unassembled WGS sequence"/>
</dbReference>
<sequence>MLKPIYLIRIALQAVIIGAIYFLYCSNPDGSFTLRIGFVAVWLILSFISQIYLMRFRGLYPRSVAKANANGHDVAEINFFLAVGLLVIYALIGPIVAVGFYFWDRQLN</sequence>
<dbReference type="AlphaFoldDB" id="A0A0R1Z1T4"/>
<keyword evidence="1" id="KW-0472">Membrane</keyword>
<name>A0A0R1Z1T4_9LACO</name>
<keyword evidence="1" id="KW-1133">Transmembrane helix</keyword>
<gene>
    <name evidence="2" type="ORF">FD47_GL002634</name>
</gene>
<dbReference type="RefSeq" id="WP_008213446.1">
    <property type="nucleotide sequence ID" value="NZ_AZFZ01000007.1"/>
</dbReference>
<organism evidence="2 3">
    <name type="scientific">Lentilactobacillus parafarraginis DSM 18390 = JCM 14109</name>
    <dbReference type="NCBI Taxonomy" id="1423786"/>
    <lineage>
        <taxon>Bacteria</taxon>
        <taxon>Bacillati</taxon>
        <taxon>Bacillota</taxon>
        <taxon>Bacilli</taxon>
        <taxon>Lactobacillales</taxon>
        <taxon>Lactobacillaceae</taxon>
        <taxon>Lentilactobacillus</taxon>
    </lineage>
</organism>
<accession>A0A0R1Z1T4</accession>
<proteinExistence type="predicted"/>
<evidence type="ECO:0000313" key="2">
    <source>
        <dbReference type="EMBL" id="KRM44988.1"/>
    </source>
</evidence>
<feature type="transmembrane region" description="Helical" evidence="1">
    <location>
        <begin position="6"/>
        <end position="25"/>
    </location>
</feature>
<evidence type="ECO:0000256" key="1">
    <source>
        <dbReference type="SAM" id="Phobius"/>
    </source>
</evidence>
<reference evidence="2 3" key="1">
    <citation type="journal article" date="2015" name="Genome Announc.">
        <title>Expanding the biotechnology potential of lactobacilli through comparative genomics of 213 strains and associated genera.</title>
        <authorList>
            <person name="Sun Z."/>
            <person name="Harris H.M."/>
            <person name="McCann A."/>
            <person name="Guo C."/>
            <person name="Argimon S."/>
            <person name="Zhang W."/>
            <person name="Yang X."/>
            <person name="Jeffery I.B."/>
            <person name="Cooney J.C."/>
            <person name="Kagawa T.F."/>
            <person name="Liu W."/>
            <person name="Song Y."/>
            <person name="Salvetti E."/>
            <person name="Wrobel A."/>
            <person name="Rasinkangas P."/>
            <person name="Parkhill J."/>
            <person name="Rea M.C."/>
            <person name="O'Sullivan O."/>
            <person name="Ritari J."/>
            <person name="Douillard F.P."/>
            <person name="Paul Ross R."/>
            <person name="Yang R."/>
            <person name="Briner A.E."/>
            <person name="Felis G.E."/>
            <person name="de Vos W.M."/>
            <person name="Barrangou R."/>
            <person name="Klaenhammer T.R."/>
            <person name="Caufield P.W."/>
            <person name="Cui Y."/>
            <person name="Zhang H."/>
            <person name="O'Toole P.W."/>
        </authorList>
    </citation>
    <scope>NUCLEOTIDE SEQUENCE [LARGE SCALE GENOMIC DNA]</scope>
    <source>
        <strain evidence="2 3">DSM 18390</strain>
    </source>
</reference>
<protein>
    <submittedName>
        <fullName evidence="2">Uncharacterized protein</fullName>
    </submittedName>
</protein>
<evidence type="ECO:0000313" key="3">
    <source>
        <dbReference type="Proteomes" id="UP000051010"/>
    </source>
</evidence>
<dbReference type="PATRIC" id="fig|1423786.4.peg.2756"/>
<comment type="caution">
    <text evidence="2">The sequence shown here is derived from an EMBL/GenBank/DDBJ whole genome shotgun (WGS) entry which is preliminary data.</text>
</comment>